<name>A0ABU0PBP6_9MICO</name>
<keyword evidence="2" id="KW-0413">Isomerase</keyword>
<keyword evidence="3" id="KW-1185">Reference proteome</keyword>
<evidence type="ECO:0000313" key="3">
    <source>
        <dbReference type="Proteomes" id="UP001239085"/>
    </source>
</evidence>
<dbReference type="InterPro" id="IPR050177">
    <property type="entry name" value="Lipid_A_modif_metabolic_enz"/>
</dbReference>
<dbReference type="Pfam" id="PF01370">
    <property type="entry name" value="Epimerase"/>
    <property type="match status" value="1"/>
</dbReference>
<dbReference type="EC" id="5.1.3.2" evidence="2"/>
<accession>A0ABU0PBP6</accession>
<dbReference type="EMBL" id="JAUSXK010000001">
    <property type="protein sequence ID" value="MDQ0644755.1"/>
    <property type="molecule type" value="Genomic_DNA"/>
</dbReference>
<gene>
    <name evidence="2" type="ORF">QFZ46_002915</name>
</gene>
<dbReference type="Gene3D" id="3.40.50.720">
    <property type="entry name" value="NAD(P)-binding Rossmann-like Domain"/>
    <property type="match status" value="1"/>
</dbReference>
<evidence type="ECO:0000313" key="2">
    <source>
        <dbReference type="EMBL" id="MDQ0644755.1"/>
    </source>
</evidence>
<feature type="domain" description="NAD-dependent epimerase/dehydratase" evidence="1">
    <location>
        <begin position="7"/>
        <end position="240"/>
    </location>
</feature>
<dbReference type="PANTHER" id="PTHR43245:SF55">
    <property type="entry name" value="NAD(P)-BINDING DOMAIN-CONTAINING PROTEIN"/>
    <property type="match status" value="1"/>
</dbReference>
<dbReference type="InterPro" id="IPR036291">
    <property type="entry name" value="NAD(P)-bd_dom_sf"/>
</dbReference>
<dbReference type="SUPFAM" id="SSF51735">
    <property type="entry name" value="NAD(P)-binding Rossmann-fold domains"/>
    <property type="match status" value="1"/>
</dbReference>
<organism evidence="2 3">
    <name type="scientific">Microbacterium murale</name>
    <dbReference type="NCBI Taxonomy" id="1081040"/>
    <lineage>
        <taxon>Bacteria</taxon>
        <taxon>Bacillati</taxon>
        <taxon>Actinomycetota</taxon>
        <taxon>Actinomycetes</taxon>
        <taxon>Micrococcales</taxon>
        <taxon>Microbacteriaceae</taxon>
        <taxon>Microbacterium</taxon>
    </lineage>
</organism>
<reference evidence="2 3" key="1">
    <citation type="submission" date="2023-07" db="EMBL/GenBank/DDBJ databases">
        <title>Comparative genomics of wheat-associated soil bacteria to identify genetic determinants of phenazine resistance.</title>
        <authorList>
            <person name="Mouncey N."/>
        </authorList>
    </citation>
    <scope>NUCLEOTIDE SEQUENCE [LARGE SCALE GENOMIC DNA]</scope>
    <source>
        <strain evidence="2 3">W2I7</strain>
    </source>
</reference>
<evidence type="ECO:0000259" key="1">
    <source>
        <dbReference type="Pfam" id="PF01370"/>
    </source>
</evidence>
<dbReference type="RefSeq" id="WP_307362847.1">
    <property type="nucleotide sequence ID" value="NZ_JAUSXK010000001.1"/>
</dbReference>
<protein>
    <submittedName>
        <fullName evidence="2">UDP-glucose 4-epimerase</fullName>
        <ecNumber evidence="2">5.1.3.2</ecNumber>
    </submittedName>
</protein>
<proteinExistence type="predicted"/>
<sequence length="315" mass="33349">MKAGDRVIVTGGAGRLGRSVVRALADAGYEVVSIDRATAPDLPAEQREVDLLDPAATRSAFAQLAPVAVVHLAAIAVPGALPDPEVFDVNTRLAWNVLEATVAAGAGALLVASSPTVIGYGSPSGWSPSYLPLDEQHPLAPWNGYAVSKVAIEQIVRMAVRRNGDTMRFGTFRPCYVIAPEEWEGAQTQQGHTVAERLADPTLSAVALFNYIDARDAGDFVRSWLEHASDIPNGEVFFVGAPDSLLDSPTGPALAALVPGTSEQAASLPSDAAVFSSARAERLLGWRARHTWRSELRDAATSITPIDHPQESSRA</sequence>
<comment type="caution">
    <text evidence="2">The sequence shown here is derived from an EMBL/GenBank/DDBJ whole genome shotgun (WGS) entry which is preliminary data.</text>
</comment>
<dbReference type="PANTHER" id="PTHR43245">
    <property type="entry name" value="BIFUNCTIONAL POLYMYXIN RESISTANCE PROTEIN ARNA"/>
    <property type="match status" value="1"/>
</dbReference>
<dbReference type="InterPro" id="IPR001509">
    <property type="entry name" value="Epimerase_deHydtase"/>
</dbReference>
<dbReference type="Proteomes" id="UP001239085">
    <property type="component" value="Unassembled WGS sequence"/>
</dbReference>
<dbReference type="GO" id="GO:0003978">
    <property type="term" value="F:UDP-glucose 4-epimerase activity"/>
    <property type="evidence" value="ECO:0007669"/>
    <property type="project" value="UniProtKB-EC"/>
</dbReference>